<evidence type="ECO:0000313" key="7">
    <source>
        <dbReference type="Proteomes" id="UP000515909"/>
    </source>
</evidence>
<dbReference type="PRINTS" id="PR00411">
    <property type="entry name" value="PNDRDTASEI"/>
</dbReference>
<dbReference type="PANTHER" id="PTHR42887:SF2">
    <property type="entry name" value="OS12G0638800 PROTEIN"/>
    <property type="match status" value="1"/>
</dbReference>
<protein>
    <submittedName>
        <fullName evidence="6">NAD(P)/FAD-dependent oxidoreductase</fullName>
    </submittedName>
</protein>
<keyword evidence="2" id="KW-0285">Flavoprotein</keyword>
<dbReference type="InterPro" id="IPR057661">
    <property type="entry name" value="RsdA/BaiN/AoA(So)_Rossmann"/>
</dbReference>
<feature type="domain" description="RsdA/BaiN/AoA(So)-like insert" evidence="5">
    <location>
        <begin position="191"/>
        <end position="354"/>
    </location>
</feature>
<keyword evidence="3" id="KW-0274">FAD</keyword>
<dbReference type="RefSeq" id="WP_187036610.1">
    <property type="nucleotide sequence ID" value="NZ_CP060286.1"/>
</dbReference>
<feature type="domain" description="RsdA/BaiN/AoA(So)-like Rossmann fold-like" evidence="4">
    <location>
        <begin position="4"/>
        <end position="407"/>
    </location>
</feature>
<dbReference type="KEGG" id="cfem:HCR03_02900"/>
<sequence length="411" mass="44202">MKFDVLVIGAGAAGMMAAGTAARRGLRVCLLEKNQKPGRKVGITGKGRCNLTNHCSVPEFIASVPTNGRFLFGAASRFSPQDTMSFFENLGVPLKTERGNRVFPQSDKAADVVGALERFVKASGAQMLNEEAKQLLISDGSIQGVKLKDGGQISAQSVIVCCGGKSYPATGSTGDGYLFAKQAGHTVTRLRPSLVPLVVQGTDCKEMMGLSLKNISISVKDQQSGKTIYDDFGELLFTHFGLSGPVILSASAHLRDMSPGRYRIAIDLKPALSPEKLDARLVREFRENQNRDFENSLSSLLPRALIPVAVRRSGIEPHIKCNLITREIRHGFASLLKSFSFSIEAFRPIEEAVVTSGGVSVREVDPKTMQSKLIKGLYFAGEVLDVDAYTGGYNLQIAFSTGRLAGNSVPG</sequence>
<dbReference type="SUPFAM" id="SSF160996">
    <property type="entry name" value="HI0933 insert domain-like"/>
    <property type="match status" value="1"/>
</dbReference>
<evidence type="ECO:0000259" key="5">
    <source>
        <dbReference type="Pfam" id="PF22780"/>
    </source>
</evidence>
<dbReference type="InterPro" id="IPR036188">
    <property type="entry name" value="FAD/NAD-bd_sf"/>
</dbReference>
<evidence type="ECO:0000256" key="2">
    <source>
        <dbReference type="ARBA" id="ARBA00022630"/>
    </source>
</evidence>
<name>A0A7G8TCC8_9FIRM</name>
<dbReference type="AlphaFoldDB" id="A0A7G8TCC8"/>
<evidence type="ECO:0000313" key="6">
    <source>
        <dbReference type="EMBL" id="QNK41269.1"/>
    </source>
</evidence>
<dbReference type="EMBL" id="CP060286">
    <property type="protein sequence ID" value="QNK41269.1"/>
    <property type="molecule type" value="Genomic_DNA"/>
</dbReference>
<accession>A0A7G8TCC8</accession>
<reference evidence="6 7" key="1">
    <citation type="submission" date="2020-08" db="EMBL/GenBank/DDBJ databases">
        <title>The isolate Caproiciproducens sp. 7D4C2 produces n-caproate at mildly acidic conditions from hexoses: genome and rBOX comparison with related strains and chain-elongating bacteria.</title>
        <authorList>
            <person name="Esquivel-Elizondo S."/>
            <person name="Bagci C."/>
            <person name="Temovska M."/>
            <person name="Jeon B.S."/>
            <person name="Bessarab I."/>
            <person name="Williams R.B.H."/>
            <person name="Huson D.H."/>
            <person name="Angenent L.T."/>
        </authorList>
    </citation>
    <scope>NUCLEOTIDE SEQUENCE [LARGE SCALE GENOMIC DNA]</scope>
    <source>
        <strain evidence="6 7">7D4C2</strain>
    </source>
</reference>
<organism evidence="6 7">
    <name type="scientific">Caproicibacter fermentans</name>
    <dbReference type="NCBI Taxonomy" id="2576756"/>
    <lineage>
        <taxon>Bacteria</taxon>
        <taxon>Bacillati</taxon>
        <taxon>Bacillota</taxon>
        <taxon>Clostridia</taxon>
        <taxon>Eubacteriales</taxon>
        <taxon>Acutalibacteraceae</taxon>
        <taxon>Caproicibacter</taxon>
    </lineage>
</organism>
<gene>
    <name evidence="6" type="ORF">HCR03_02900</name>
</gene>
<evidence type="ECO:0000256" key="3">
    <source>
        <dbReference type="ARBA" id="ARBA00022827"/>
    </source>
</evidence>
<dbReference type="SUPFAM" id="SSF51905">
    <property type="entry name" value="FAD/NAD(P)-binding domain"/>
    <property type="match status" value="1"/>
</dbReference>
<evidence type="ECO:0000259" key="4">
    <source>
        <dbReference type="Pfam" id="PF03486"/>
    </source>
</evidence>
<dbReference type="NCBIfam" id="TIGR00275">
    <property type="entry name" value="aminoacetone oxidase family FAD-binding enzyme"/>
    <property type="match status" value="1"/>
</dbReference>
<evidence type="ECO:0000256" key="1">
    <source>
        <dbReference type="ARBA" id="ARBA00001974"/>
    </source>
</evidence>
<dbReference type="Gene3D" id="3.50.50.60">
    <property type="entry name" value="FAD/NAD(P)-binding domain"/>
    <property type="match status" value="1"/>
</dbReference>
<dbReference type="InterPro" id="IPR055178">
    <property type="entry name" value="RsdA/BaiN/AoA(So)-like_dom"/>
</dbReference>
<dbReference type="InterPro" id="IPR004792">
    <property type="entry name" value="BaiN-like"/>
</dbReference>
<proteinExistence type="predicted"/>
<dbReference type="InterPro" id="IPR023166">
    <property type="entry name" value="BaiN-like_dom_sf"/>
</dbReference>
<dbReference type="Pfam" id="PF22780">
    <property type="entry name" value="HI0933_like_1st"/>
    <property type="match status" value="1"/>
</dbReference>
<dbReference type="Gene3D" id="2.40.30.10">
    <property type="entry name" value="Translation factors"/>
    <property type="match status" value="1"/>
</dbReference>
<dbReference type="Proteomes" id="UP000515909">
    <property type="component" value="Chromosome"/>
</dbReference>
<comment type="cofactor">
    <cofactor evidence="1">
        <name>FAD</name>
        <dbReference type="ChEBI" id="CHEBI:57692"/>
    </cofactor>
</comment>
<dbReference type="Pfam" id="PF03486">
    <property type="entry name" value="HI0933_like"/>
    <property type="match status" value="1"/>
</dbReference>
<dbReference type="Gene3D" id="1.10.8.260">
    <property type="entry name" value="HI0933 insert domain-like"/>
    <property type="match status" value="1"/>
</dbReference>
<dbReference type="PANTHER" id="PTHR42887">
    <property type="entry name" value="OS12G0638800 PROTEIN"/>
    <property type="match status" value="1"/>
</dbReference>